<name>A0A175VVU9_9PEZI</name>
<dbReference type="InterPro" id="IPR036770">
    <property type="entry name" value="Ankyrin_rpt-contain_sf"/>
</dbReference>
<gene>
    <name evidence="4" type="ORF">MMYC01_208898</name>
</gene>
<dbReference type="AlphaFoldDB" id="A0A175VVU9"/>
<evidence type="ECO:0000313" key="4">
    <source>
        <dbReference type="EMBL" id="KXX75120.1"/>
    </source>
</evidence>
<feature type="coiled-coil region" evidence="1">
    <location>
        <begin position="68"/>
        <end position="95"/>
    </location>
</feature>
<evidence type="ECO:0000256" key="2">
    <source>
        <dbReference type="SAM" id="SignalP"/>
    </source>
</evidence>
<evidence type="ECO:0000256" key="1">
    <source>
        <dbReference type="SAM" id="Coils"/>
    </source>
</evidence>
<keyword evidence="5" id="KW-1185">Reference proteome</keyword>
<feature type="chain" id="PRO_5008043353" evidence="2">
    <location>
        <begin position="24"/>
        <end position="457"/>
    </location>
</feature>
<keyword evidence="2" id="KW-0732">Signal</keyword>
<dbReference type="Gene3D" id="1.25.40.20">
    <property type="entry name" value="Ankyrin repeat-containing domain"/>
    <property type="match status" value="1"/>
</dbReference>
<sequence length="457" mass="49800">MDPVGAGASVLAFVVLALKSANAIHQVLSAIKDGPEVLRHLVGEIAQLQGILKRLSRLQPGSVDDGDMKALETAARRCTDDVKDMESRLQRLSIRPTDRRPGKFWKRLVTVVDEKDLMRMQTIVRCHLMMLSVHLGLLQAVQMSASQSQWSEILENLSQLKEEVSSLRARSALPADARAVASEAAAVSNLPDAQPVNSELEQAISRLVGLIGEKEGTVASDDAQQMLDDLQVLLQLAEREEEKAQSYGCDLCDKGQDVSQDLKLVLGLLASAPVVAINEALIRQTHIRKSIETSGGSRLALSTIRRSRRHRDASGHQDGDLETGEVDFIAKVVFHPARQNSTLVISVKQAQLAAGSYLSIPSLSVHNIIPSNSPVFRLAGEGKIGDILGLVANGKANLQDRDEQGWSLLHHGANHPELCAFLIQHGLDVDEIARDKYGDEYSCHILGPMCKRCQTES</sequence>
<dbReference type="Proteomes" id="UP000078237">
    <property type="component" value="Unassembled WGS sequence"/>
</dbReference>
<accession>A0A175VVU9</accession>
<evidence type="ECO:0000313" key="5">
    <source>
        <dbReference type="Proteomes" id="UP000078237"/>
    </source>
</evidence>
<feature type="domain" description="Azaphilone pigments biosynthesis cluster protein L N-terminal" evidence="3">
    <location>
        <begin position="1"/>
        <end position="153"/>
    </location>
</feature>
<dbReference type="OrthoDB" id="539213at2759"/>
<protein>
    <submittedName>
        <fullName evidence="4">Peroxisomal NADH pyrophosphatase NUDT12</fullName>
    </submittedName>
</protein>
<dbReference type="VEuPathDB" id="FungiDB:MMYC01_208898"/>
<reference evidence="4 5" key="1">
    <citation type="journal article" date="2016" name="Genome Announc.">
        <title>Genome Sequence of Madurella mycetomatis mm55, Isolated from a Human Mycetoma Case in Sudan.</title>
        <authorList>
            <person name="Smit S."/>
            <person name="Derks M.F."/>
            <person name="Bervoets S."/>
            <person name="Fahal A."/>
            <person name="van Leeuwen W."/>
            <person name="van Belkum A."/>
            <person name="van de Sande W.W."/>
        </authorList>
    </citation>
    <scope>NUCLEOTIDE SEQUENCE [LARGE SCALE GENOMIC DNA]</scope>
    <source>
        <strain evidence="5">mm55</strain>
    </source>
</reference>
<evidence type="ECO:0000259" key="3">
    <source>
        <dbReference type="Pfam" id="PF17111"/>
    </source>
</evidence>
<dbReference type="Pfam" id="PF17111">
    <property type="entry name" value="PigL_N"/>
    <property type="match status" value="1"/>
</dbReference>
<feature type="signal peptide" evidence="2">
    <location>
        <begin position="1"/>
        <end position="23"/>
    </location>
</feature>
<proteinExistence type="predicted"/>
<comment type="caution">
    <text evidence="4">The sequence shown here is derived from an EMBL/GenBank/DDBJ whole genome shotgun (WGS) entry which is preliminary data.</text>
</comment>
<feature type="coiled-coil region" evidence="1">
    <location>
        <begin position="220"/>
        <end position="247"/>
    </location>
</feature>
<dbReference type="EMBL" id="LCTW02000293">
    <property type="protein sequence ID" value="KXX75120.1"/>
    <property type="molecule type" value="Genomic_DNA"/>
</dbReference>
<keyword evidence="1" id="KW-0175">Coiled coil</keyword>
<organism evidence="4 5">
    <name type="scientific">Madurella mycetomatis</name>
    <dbReference type="NCBI Taxonomy" id="100816"/>
    <lineage>
        <taxon>Eukaryota</taxon>
        <taxon>Fungi</taxon>
        <taxon>Dikarya</taxon>
        <taxon>Ascomycota</taxon>
        <taxon>Pezizomycotina</taxon>
        <taxon>Sordariomycetes</taxon>
        <taxon>Sordariomycetidae</taxon>
        <taxon>Sordariales</taxon>
        <taxon>Sordariales incertae sedis</taxon>
        <taxon>Madurella</taxon>
    </lineage>
</organism>
<dbReference type="InterPro" id="IPR031348">
    <property type="entry name" value="PigL_N"/>
</dbReference>